<keyword evidence="1" id="KW-0732">Signal</keyword>
<protein>
    <submittedName>
        <fullName evidence="2">Uncharacterized protein</fullName>
    </submittedName>
</protein>
<gene>
    <name evidence="2" type="ORF">NQ317_010814</name>
</gene>
<evidence type="ECO:0000313" key="2">
    <source>
        <dbReference type="EMBL" id="KAJ8980603.1"/>
    </source>
</evidence>
<comment type="caution">
    <text evidence="2">The sequence shown here is derived from an EMBL/GenBank/DDBJ whole genome shotgun (WGS) entry which is preliminary data.</text>
</comment>
<dbReference type="EMBL" id="JAPWTJ010000250">
    <property type="protein sequence ID" value="KAJ8980603.1"/>
    <property type="molecule type" value="Genomic_DNA"/>
</dbReference>
<keyword evidence="3" id="KW-1185">Reference proteome</keyword>
<organism evidence="2 3">
    <name type="scientific">Molorchus minor</name>
    <dbReference type="NCBI Taxonomy" id="1323400"/>
    <lineage>
        <taxon>Eukaryota</taxon>
        <taxon>Metazoa</taxon>
        <taxon>Ecdysozoa</taxon>
        <taxon>Arthropoda</taxon>
        <taxon>Hexapoda</taxon>
        <taxon>Insecta</taxon>
        <taxon>Pterygota</taxon>
        <taxon>Neoptera</taxon>
        <taxon>Endopterygota</taxon>
        <taxon>Coleoptera</taxon>
        <taxon>Polyphaga</taxon>
        <taxon>Cucujiformia</taxon>
        <taxon>Chrysomeloidea</taxon>
        <taxon>Cerambycidae</taxon>
        <taxon>Lamiinae</taxon>
        <taxon>Monochamini</taxon>
        <taxon>Molorchus</taxon>
    </lineage>
</organism>
<evidence type="ECO:0000256" key="1">
    <source>
        <dbReference type="SAM" id="SignalP"/>
    </source>
</evidence>
<dbReference type="Proteomes" id="UP001162164">
    <property type="component" value="Unassembled WGS sequence"/>
</dbReference>
<evidence type="ECO:0000313" key="3">
    <source>
        <dbReference type="Proteomes" id="UP001162164"/>
    </source>
</evidence>
<proteinExistence type="predicted"/>
<name>A0ABQ9JSN7_9CUCU</name>
<sequence>MCKIIVGVLFLLGVAAAVPLPAKDELMFEMGGDTAVVESRVRETRQVPANIDELLKPGVHDAFIHTYGNKEGDIGDIQGYRKRINDKGNEGYEHFDSFHKKDSDKYGFEVHKEFGKSGKGKAEGSGKKKRYASKVSLEFFETPDSLISIEVEQHLNK</sequence>
<feature type="signal peptide" evidence="1">
    <location>
        <begin position="1"/>
        <end position="17"/>
    </location>
</feature>
<reference evidence="2" key="1">
    <citation type="journal article" date="2023" name="Insect Mol. Biol.">
        <title>Genome sequencing provides insights into the evolution of gene families encoding plant cell wall-degrading enzymes in longhorned beetles.</title>
        <authorList>
            <person name="Shin N.R."/>
            <person name="Okamura Y."/>
            <person name="Kirsch R."/>
            <person name="Pauchet Y."/>
        </authorList>
    </citation>
    <scope>NUCLEOTIDE SEQUENCE</scope>
    <source>
        <strain evidence="2">MMC_N1</strain>
    </source>
</reference>
<feature type="chain" id="PRO_5046501688" evidence="1">
    <location>
        <begin position="18"/>
        <end position="157"/>
    </location>
</feature>
<accession>A0ABQ9JSN7</accession>